<dbReference type="Proteomes" id="UP000670527">
    <property type="component" value="Unassembled WGS sequence"/>
</dbReference>
<protein>
    <submittedName>
        <fullName evidence="2">Uncharacterized protein</fullName>
    </submittedName>
</protein>
<dbReference type="RefSeq" id="WP_208306107.1">
    <property type="nucleotide sequence ID" value="NZ_JAGETX010000001.1"/>
</dbReference>
<accession>A0ABS3T6T5</accession>
<gene>
    <name evidence="2" type="ORF">J4D97_01770</name>
</gene>
<name>A0ABS3T6T5_9BACT</name>
<comment type="caution">
    <text evidence="2">The sequence shown here is derived from an EMBL/GenBank/DDBJ whole genome shotgun (WGS) entry which is preliminary data.</text>
</comment>
<proteinExistence type="predicted"/>
<evidence type="ECO:0000256" key="1">
    <source>
        <dbReference type="SAM" id="SignalP"/>
    </source>
</evidence>
<organism evidence="2 3">
    <name type="scientific">Hymenobacter defluvii</name>
    <dbReference type="NCBI Taxonomy" id="2054411"/>
    <lineage>
        <taxon>Bacteria</taxon>
        <taxon>Pseudomonadati</taxon>
        <taxon>Bacteroidota</taxon>
        <taxon>Cytophagia</taxon>
        <taxon>Cytophagales</taxon>
        <taxon>Hymenobacteraceae</taxon>
        <taxon>Hymenobacter</taxon>
    </lineage>
</organism>
<keyword evidence="3" id="KW-1185">Reference proteome</keyword>
<sequence>MKLFFVLLLILGGFCAQPALAQSGAPQKQVQYLSGRDNRPTVQWDFYCTGGRKSGF</sequence>
<evidence type="ECO:0000313" key="3">
    <source>
        <dbReference type="Proteomes" id="UP000670527"/>
    </source>
</evidence>
<feature type="chain" id="PRO_5046274937" evidence="1">
    <location>
        <begin position="22"/>
        <end position="56"/>
    </location>
</feature>
<keyword evidence="1" id="KW-0732">Signal</keyword>
<dbReference type="EMBL" id="JAGETX010000001">
    <property type="protein sequence ID" value="MBO3269359.1"/>
    <property type="molecule type" value="Genomic_DNA"/>
</dbReference>
<reference evidence="2 3" key="1">
    <citation type="submission" date="2021-03" db="EMBL/GenBank/DDBJ databases">
        <authorList>
            <person name="Kim M.K."/>
        </authorList>
    </citation>
    <scope>NUCLEOTIDE SEQUENCE [LARGE SCALE GENOMIC DNA]</scope>
    <source>
        <strain evidence="2 3">BT507</strain>
    </source>
</reference>
<evidence type="ECO:0000313" key="2">
    <source>
        <dbReference type="EMBL" id="MBO3269359.1"/>
    </source>
</evidence>
<feature type="signal peptide" evidence="1">
    <location>
        <begin position="1"/>
        <end position="21"/>
    </location>
</feature>